<name>A0ABU8VN54_9BURK</name>
<organism evidence="10 11">
    <name type="scientific">Variovorax ureilyticus</name>
    <dbReference type="NCBI Taxonomy" id="1836198"/>
    <lineage>
        <taxon>Bacteria</taxon>
        <taxon>Pseudomonadati</taxon>
        <taxon>Pseudomonadota</taxon>
        <taxon>Betaproteobacteria</taxon>
        <taxon>Burkholderiales</taxon>
        <taxon>Comamonadaceae</taxon>
        <taxon>Variovorax</taxon>
    </lineage>
</organism>
<feature type="transmembrane region" description="Helical" evidence="8">
    <location>
        <begin position="195"/>
        <end position="213"/>
    </location>
</feature>
<sequence length="356" mass="38616">MLLKFPAIARTEASTSTRADHFNGVSLVATAAAAIVIAYLAWLALRWAILDATWTAASANECTSGGACWAVLRARYRIILFGLYPYEEHWRPAVACILVVAAVLFLQWSKLWRLATLLWAAAAVGIAFVLLMRGGLFGLPYVSTDRWGGFALTLFLYLVGVLLGMPTGIALALMRRSPKGLLAGTAAFIVDAVRTLPMVMILFTVGVLAPIVFPGSLSGDKLWRVAIAFAFVYGCYQSEIVRAGLQAIPRQQEEAAKALALNQYMRLRLVLLPQALTNGLPATVNLLVATFKETSIVAIIGFFDFTASAQTAYGNAEWANAYLEVYIFVGFVYFSCATGLGSLGRRLERRLRQGGA</sequence>
<comment type="caution">
    <text evidence="10">The sequence shown here is derived from an EMBL/GenBank/DDBJ whole genome shotgun (WGS) entry which is preliminary data.</text>
</comment>
<dbReference type="PROSITE" id="PS50928">
    <property type="entry name" value="ABC_TM1"/>
    <property type="match status" value="1"/>
</dbReference>
<dbReference type="Gene3D" id="1.10.3720.10">
    <property type="entry name" value="MetI-like"/>
    <property type="match status" value="1"/>
</dbReference>
<evidence type="ECO:0000256" key="1">
    <source>
        <dbReference type="ARBA" id="ARBA00004429"/>
    </source>
</evidence>
<gene>
    <name evidence="10" type="ORF">WKW77_27040</name>
</gene>
<feature type="transmembrane region" description="Helical" evidence="8">
    <location>
        <begin position="21"/>
        <end position="45"/>
    </location>
</feature>
<evidence type="ECO:0000256" key="7">
    <source>
        <dbReference type="ARBA" id="ARBA00023136"/>
    </source>
</evidence>
<keyword evidence="7 8" id="KW-0472">Membrane</keyword>
<dbReference type="EMBL" id="JBBKZU010000014">
    <property type="protein sequence ID" value="MEJ8814756.1"/>
    <property type="molecule type" value="Genomic_DNA"/>
</dbReference>
<evidence type="ECO:0000313" key="10">
    <source>
        <dbReference type="EMBL" id="MEJ8814756.1"/>
    </source>
</evidence>
<dbReference type="InterPro" id="IPR000515">
    <property type="entry name" value="MetI-like"/>
</dbReference>
<evidence type="ECO:0000259" key="9">
    <source>
        <dbReference type="PROSITE" id="PS50928"/>
    </source>
</evidence>
<comment type="subcellular location">
    <subcellularLocation>
        <location evidence="1">Cell inner membrane</location>
        <topology evidence="1">Multi-pass membrane protein</topology>
    </subcellularLocation>
    <subcellularLocation>
        <location evidence="8">Cell membrane</location>
        <topology evidence="8">Multi-pass membrane protein</topology>
    </subcellularLocation>
</comment>
<feature type="transmembrane region" description="Helical" evidence="8">
    <location>
        <begin position="154"/>
        <end position="174"/>
    </location>
</feature>
<reference evidence="10 11" key="1">
    <citation type="submission" date="2024-03" db="EMBL/GenBank/DDBJ databases">
        <title>Novel species of the genus Variovorax.</title>
        <authorList>
            <person name="Liu Q."/>
            <person name="Xin Y.-H."/>
        </authorList>
    </citation>
    <scope>NUCLEOTIDE SEQUENCE [LARGE SCALE GENOMIC DNA]</scope>
    <source>
        <strain evidence="10 11">KACC 18899</strain>
    </source>
</reference>
<accession>A0ABU8VN54</accession>
<feature type="transmembrane region" description="Helical" evidence="8">
    <location>
        <begin position="118"/>
        <end position="142"/>
    </location>
</feature>
<dbReference type="SUPFAM" id="SSF161098">
    <property type="entry name" value="MetI-like"/>
    <property type="match status" value="1"/>
</dbReference>
<dbReference type="InterPro" id="IPR035906">
    <property type="entry name" value="MetI-like_sf"/>
</dbReference>
<protein>
    <submittedName>
        <fullName evidence="10">Amino acid ABC transporter permease</fullName>
    </submittedName>
</protein>
<proteinExistence type="inferred from homology"/>
<keyword evidence="4" id="KW-1003">Cell membrane</keyword>
<evidence type="ECO:0000256" key="3">
    <source>
        <dbReference type="ARBA" id="ARBA00022448"/>
    </source>
</evidence>
<keyword evidence="3 8" id="KW-0813">Transport</keyword>
<feature type="domain" description="ABC transmembrane type-1" evidence="9">
    <location>
        <begin position="150"/>
        <end position="335"/>
    </location>
</feature>
<keyword evidence="5 8" id="KW-0812">Transmembrane</keyword>
<feature type="transmembrane region" description="Helical" evidence="8">
    <location>
        <begin position="89"/>
        <end position="106"/>
    </location>
</feature>
<dbReference type="Proteomes" id="UP001365846">
    <property type="component" value="Unassembled WGS sequence"/>
</dbReference>
<evidence type="ECO:0000256" key="2">
    <source>
        <dbReference type="ARBA" id="ARBA00010072"/>
    </source>
</evidence>
<dbReference type="Pfam" id="PF00528">
    <property type="entry name" value="BPD_transp_1"/>
    <property type="match status" value="1"/>
</dbReference>
<dbReference type="NCBIfam" id="TIGR01726">
    <property type="entry name" value="HEQRo_perm_3TM"/>
    <property type="match status" value="1"/>
</dbReference>
<dbReference type="CDD" id="cd06261">
    <property type="entry name" value="TM_PBP2"/>
    <property type="match status" value="1"/>
</dbReference>
<evidence type="ECO:0000256" key="4">
    <source>
        <dbReference type="ARBA" id="ARBA00022475"/>
    </source>
</evidence>
<dbReference type="PANTHER" id="PTHR30614">
    <property type="entry name" value="MEMBRANE COMPONENT OF AMINO ACID ABC TRANSPORTER"/>
    <property type="match status" value="1"/>
</dbReference>
<keyword evidence="6 8" id="KW-1133">Transmembrane helix</keyword>
<evidence type="ECO:0000256" key="6">
    <source>
        <dbReference type="ARBA" id="ARBA00022989"/>
    </source>
</evidence>
<dbReference type="RefSeq" id="WP_340359984.1">
    <property type="nucleotide sequence ID" value="NZ_JBBKZU010000014.1"/>
</dbReference>
<evidence type="ECO:0000313" key="11">
    <source>
        <dbReference type="Proteomes" id="UP001365846"/>
    </source>
</evidence>
<comment type="similarity">
    <text evidence="2">Belongs to the binding-protein-dependent transport system permease family. HisMQ subfamily.</text>
</comment>
<evidence type="ECO:0000256" key="5">
    <source>
        <dbReference type="ARBA" id="ARBA00022692"/>
    </source>
</evidence>
<evidence type="ECO:0000256" key="8">
    <source>
        <dbReference type="RuleBase" id="RU363032"/>
    </source>
</evidence>
<dbReference type="PANTHER" id="PTHR30614:SF41">
    <property type="entry name" value="INNER MEMBRANE AMINO-ACID ABC TRANSPORTER PERMEASE PROTEIN YHDY"/>
    <property type="match status" value="1"/>
</dbReference>
<dbReference type="InterPro" id="IPR010065">
    <property type="entry name" value="AA_ABC_transptr_permease_3TM"/>
</dbReference>
<feature type="transmembrane region" description="Helical" evidence="8">
    <location>
        <begin position="325"/>
        <end position="343"/>
    </location>
</feature>
<keyword evidence="11" id="KW-1185">Reference proteome</keyword>
<dbReference type="InterPro" id="IPR043429">
    <property type="entry name" value="ArtM/GltK/GlnP/TcyL/YhdX-like"/>
</dbReference>